<sequence>MLQINIDALTNREALRYARNVARDLSAGMSLDAALAHRAVPELLATAVGQIIEANNAGWFPLPAGKGLTYSRRQFGTLRHYSANAPWLHALIETAERFEGRREQLQPADRAFGVVALPNWLTEARNAHLRLSRLPLEHVAGEITVELWLRVLQDTQQAALRTGQEMECLSPEWMWDANHSLSEQIARILSMDCAYLLKAYVSTTRNRHLDHFEAKLLEQVQYHGLSVTIYEQTLREERDRRHAEAGSSWRLNYQLIHRLASILENITTYHHGTVSRRLKAASNGAFRIVRHGLDGDFAVEIRHQYEIGRGQRLTSPFMLVNYCLALSDAIGGQPPTFSAYLDACAAASARVQSIFEEEVRATG</sequence>
<dbReference type="RefSeq" id="WP_041109953.1">
    <property type="nucleotide sequence ID" value="NZ_RHQL01000010.1"/>
</dbReference>
<comment type="caution">
    <text evidence="1">The sequence shown here is derived from an EMBL/GenBank/DDBJ whole genome shotgun (WGS) entry which is preliminary data.</text>
</comment>
<evidence type="ECO:0000313" key="2">
    <source>
        <dbReference type="Proteomes" id="UP000276506"/>
    </source>
</evidence>
<dbReference type="AlphaFoldDB" id="A0A3R8VT90"/>
<reference evidence="1 2" key="1">
    <citation type="submission" date="2018-10" db="EMBL/GenBank/DDBJ databases">
        <title>Transmission dynamics of multidrug resistant bacteria on intensive care unit surfaces.</title>
        <authorList>
            <person name="D'Souza A.W."/>
            <person name="Potter R.F."/>
            <person name="Wallace M."/>
            <person name="Shupe A."/>
            <person name="Patel S."/>
            <person name="Sun S."/>
            <person name="Gul D."/>
            <person name="Kwon J.H."/>
            <person name="Andleeb S."/>
            <person name="Burnham C.-A.D."/>
            <person name="Dantas G."/>
        </authorList>
    </citation>
    <scope>NUCLEOTIDE SEQUENCE [LARGE SCALE GENOMIC DNA]</scope>
    <source>
        <strain evidence="1 2">PX_177</strain>
    </source>
</reference>
<dbReference type="EMBL" id="RHQL01000010">
    <property type="protein sequence ID" value="RRV08874.1"/>
    <property type="molecule type" value="Genomic_DNA"/>
</dbReference>
<protein>
    <submittedName>
        <fullName evidence="1">Uncharacterized protein</fullName>
    </submittedName>
</protein>
<organism evidence="1 2">
    <name type="scientific">Stutzerimonas xanthomarina</name>
    <dbReference type="NCBI Taxonomy" id="271420"/>
    <lineage>
        <taxon>Bacteria</taxon>
        <taxon>Pseudomonadati</taxon>
        <taxon>Pseudomonadota</taxon>
        <taxon>Gammaproteobacteria</taxon>
        <taxon>Pseudomonadales</taxon>
        <taxon>Pseudomonadaceae</taxon>
        <taxon>Stutzerimonas</taxon>
    </lineage>
</organism>
<evidence type="ECO:0000313" key="1">
    <source>
        <dbReference type="EMBL" id="RRV08874.1"/>
    </source>
</evidence>
<dbReference type="Proteomes" id="UP000276506">
    <property type="component" value="Unassembled WGS sequence"/>
</dbReference>
<proteinExistence type="predicted"/>
<gene>
    <name evidence="1" type="ORF">EGJ28_16555</name>
</gene>
<name>A0A3R8VT90_9GAMM</name>
<accession>A0A3R8VT90</accession>